<dbReference type="NCBIfam" id="TIGR00756">
    <property type="entry name" value="PPR"/>
    <property type="match status" value="3"/>
</dbReference>
<comment type="similarity">
    <text evidence="1">Belongs to the PPR family. P subfamily.</text>
</comment>
<comment type="caution">
    <text evidence="4">The sequence shown here is derived from an EMBL/GenBank/DDBJ whole genome shotgun (WGS) entry which is preliminary data.</text>
</comment>
<name>A0AAN8Z1C0_9MAGN</name>
<dbReference type="Gene3D" id="1.25.40.10">
    <property type="entry name" value="Tetratricopeptide repeat domain"/>
    <property type="match status" value="2"/>
</dbReference>
<dbReference type="PANTHER" id="PTHR47936:SF3">
    <property type="entry name" value="PENTACOTRIPEPTIDE-REPEAT REGION OF PRORP DOMAIN-CONTAINING PROTEIN"/>
    <property type="match status" value="1"/>
</dbReference>
<evidence type="ECO:0000313" key="4">
    <source>
        <dbReference type="EMBL" id="KAK6919785.1"/>
    </source>
</evidence>
<proteinExistence type="inferred from homology"/>
<feature type="repeat" description="PPR" evidence="3">
    <location>
        <begin position="249"/>
        <end position="283"/>
    </location>
</feature>
<keyword evidence="5" id="KW-1185">Reference proteome</keyword>
<dbReference type="Pfam" id="PF01535">
    <property type="entry name" value="PPR"/>
    <property type="match status" value="3"/>
</dbReference>
<dbReference type="InterPro" id="IPR011990">
    <property type="entry name" value="TPR-like_helical_dom_sf"/>
</dbReference>
<evidence type="ECO:0000313" key="5">
    <source>
        <dbReference type="Proteomes" id="UP001370490"/>
    </source>
</evidence>
<dbReference type="PANTHER" id="PTHR47936">
    <property type="entry name" value="PPR_LONG DOMAIN-CONTAINING PROTEIN"/>
    <property type="match status" value="1"/>
</dbReference>
<evidence type="ECO:0000256" key="2">
    <source>
        <dbReference type="ARBA" id="ARBA00022737"/>
    </source>
</evidence>
<protein>
    <submittedName>
        <fullName evidence="4">Pentatricopeptide repeat</fullName>
    </submittedName>
</protein>
<accession>A0AAN8Z1C0</accession>
<keyword evidence="2" id="KW-0677">Repeat</keyword>
<evidence type="ECO:0000256" key="1">
    <source>
        <dbReference type="ARBA" id="ARBA00007626"/>
    </source>
</evidence>
<dbReference type="Pfam" id="PF13041">
    <property type="entry name" value="PPR_2"/>
    <property type="match status" value="1"/>
</dbReference>
<dbReference type="InterPro" id="IPR002885">
    <property type="entry name" value="PPR_rpt"/>
</dbReference>
<evidence type="ECO:0000256" key="3">
    <source>
        <dbReference type="PROSITE-ProRule" id="PRU00708"/>
    </source>
</evidence>
<feature type="repeat" description="PPR" evidence="3">
    <location>
        <begin position="389"/>
        <end position="423"/>
    </location>
</feature>
<feature type="repeat" description="PPR" evidence="3">
    <location>
        <begin position="284"/>
        <end position="318"/>
    </location>
</feature>
<dbReference type="EMBL" id="JBAMMX010000021">
    <property type="protein sequence ID" value="KAK6919785.1"/>
    <property type="molecule type" value="Genomic_DNA"/>
</dbReference>
<gene>
    <name evidence="4" type="ORF">RJ641_015689</name>
</gene>
<dbReference type="PROSITE" id="PS51375">
    <property type="entry name" value="PPR"/>
    <property type="match status" value="4"/>
</dbReference>
<reference evidence="4 5" key="1">
    <citation type="submission" date="2023-12" db="EMBL/GenBank/DDBJ databases">
        <title>A high-quality genome assembly for Dillenia turbinata (Dilleniales).</title>
        <authorList>
            <person name="Chanderbali A."/>
        </authorList>
    </citation>
    <scope>NUCLEOTIDE SEQUENCE [LARGE SCALE GENOMIC DNA]</scope>
    <source>
        <strain evidence="4">LSX21</strain>
        <tissue evidence="4">Leaf</tissue>
    </source>
</reference>
<organism evidence="4 5">
    <name type="scientific">Dillenia turbinata</name>
    <dbReference type="NCBI Taxonomy" id="194707"/>
    <lineage>
        <taxon>Eukaryota</taxon>
        <taxon>Viridiplantae</taxon>
        <taxon>Streptophyta</taxon>
        <taxon>Embryophyta</taxon>
        <taxon>Tracheophyta</taxon>
        <taxon>Spermatophyta</taxon>
        <taxon>Magnoliopsida</taxon>
        <taxon>eudicotyledons</taxon>
        <taxon>Gunneridae</taxon>
        <taxon>Pentapetalae</taxon>
        <taxon>Dilleniales</taxon>
        <taxon>Dilleniaceae</taxon>
        <taxon>Dillenia</taxon>
    </lineage>
</organism>
<dbReference type="AlphaFoldDB" id="A0AAN8Z1C0"/>
<sequence>MSNIHTKLRPVSKLTPLYFLFSSSSISHKTLNSYISSSPISLFPKPLEFYVFGLAFQPRIVFRLFSTENCAFDQKKTISDRGFRSPRLNSERKQVIEAIKGKDTELGFKLNSLNANLSAGSICEIFDVLNRDKVSGLRFFGWIQNSHPNLRRNSDVCSSIISNCGCLDDYDSMLRLLNEFKSEGICLTEKAFGFLDISCSRSDVVGLVELLNKVGGSCCSSGVYGLIKMLAGLNLFDLAEFVIEITQRKTSYYNILIRAKCQNCDFEGAENVIDQIGHVGCHPDSTSCNYILSGLCKYGLSSQAYHLLEKMEQKGCPPDSITFEILVCYSCQLGNLEMAMTLVDRMECIGLEPRPATHAALIKAYLDSGQYEKAHDYVVRSCTKFKMSSNATYSLLVNLHRKSGRVVVAQNILIEMMEKGLQPDMTVYCLVLNCLKKSNRRDLADQLRNSFSRFLSTSSMMVSPLSSVVDNSDH</sequence>
<dbReference type="Proteomes" id="UP001370490">
    <property type="component" value="Unassembled WGS sequence"/>
</dbReference>
<feature type="repeat" description="PPR" evidence="3">
    <location>
        <begin position="319"/>
        <end position="353"/>
    </location>
</feature>